<dbReference type="InterPro" id="IPR035500">
    <property type="entry name" value="NHR-like_dom_sf"/>
</dbReference>
<dbReference type="InterPro" id="IPR001628">
    <property type="entry name" value="Znf_hrmn_rcpt"/>
</dbReference>
<evidence type="ECO:0000256" key="9">
    <source>
        <dbReference type="RuleBase" id="RU004334"/>
    </source>
</evidence>
<evidence type="ECO:0000259" key="11">
    <source>
        <dbReference type="PROSITE" id="PS51030"/>
    </source>
</evidence>
<reference evidence="14" key="1">
    <citation type="submission" date="2015-02" db="EMBL/GenBank/DDBJ databases">
        <title>Genome sequencing for Strongylocentrotus purpuratus.</title>
        <authorList>
            <person name="Murali S."/>
            <person name="Liu Y."/>
            <person name="Vee V."/>
            <person name="English A."/>
            <person name="Wang M."/>
            <person name="Skinner E."/>
            <person name="Han Y."/>
            <person name="Muzny D.M."/>
            <person name="Worley K.C."/>
            <person name="Gibbs R.A."/>
        </authorList>
    </citation>
    <scope>NUCLEOTIDE SEQUENCE</scope>
</reference>
<dbReference type="GO" id="GO:0050728">
    <property type="term" value="P:negative regulation of inflammatory response"/>
    <property type="evidence" value="ECO:0000318"/>
    <property type="project" value="GO_Central"/>
</dbReference>
<feature type="region of interest" description="Disordered" evidence="10">
    <location>
        <begin position="154"/>
        <end position="289"/>
    </location>
</feature>
<dbReference type="Proteomes" id="UP000007110">
    <property type="component" value="Unassembled WGS sequence"/>
</dbReference>
<feature type="domain" description="NR LBD" evidence="12">
    <location>
        <begin position="335"/>
        <end position="557"/>
    </location>
</feature>
<dbReference type="RefSeq" id="XP_030833644.1">
    <property type="nucleotide sequence ID" value="XM_030977784.1"/>
</dbReference>
<feature type="domain" description="Nuclear receptor" evidence="11">
    <location>
        <begin position="13"/>
        <end position="90"/>
    </location>
</feature>
<dbReference type="OrthoDB" id="6355676at2759"/>
<dbReference type="InterPro" id="IPR001723">
    <property type="entry name" value="Nuclear_hrmn_rcpt"/>
</dbReference>
<keyword evidence="8 9" id="KW-0539">Nucleus</keyword>
<keyword evidence="1 9" id="KW-0479">Metal-binding</keyword>
<keyword evidence="14" id="KW-1185">Reference proteome</keyword>
<dbReference type="Pfam" id="PF00104">
    <property type="entry name" value="Hormone_recep"/>
    <property type="match status" value="1"/>
</dbReference>
<dbReference type="PROSITE" id="PS00031">
    <property type="entry name" value="NUCLEAR_REC_DBD_1"/>
    <property type="match status" value="1"/>
</dbReference>
<feature type="compositionally biased region" description="Polar residues" evidence="10">
    <location>
        <begin position="180"/>
        <end position="245"/>
    </location>
</feature>
<evidence type="ECO:0000256" key="10">
    <source>
        <dbReference type="SAM" id="MobiDB-lite"/>
    </source>
</evidence>
<evidence type="ECO:0000256" key="6">
    <source>
        <dbReference type="ARBA" id="ARBA00023163"/>
    </source>
</evidence>
<dbReference type="PRINTS" id="PR00398">
    <property type="entry name" value="STRDHORMONER"/>
</dbReference>
<dbReference type="PROSITE" id="PS51030">
    <property type="entry name" value="NUCLEAR_REC_DBD_2"/>
    <property type="match status" value="1"/>
</dbReference>
<evidence type="ECO:0000256" key="7">
    <source>
        <dbReference type="ARBA" id="ARBA00023170"/>
    </source>
</evidence>
<evidence type="ECO:0000256" key="5">
    <source>
        <dbReference type="ARBA" id="ARBA00023125"/>
    </source>
</evidence>
<keyword evidence="2 9" id="KW-0863">Zinc-finger</keyword>
<proteinExistence type="inferred from homology"/>
<dbReference type="GO" id="GO:0004879">
    <property type="term" value="F:nuclear receptor activity"/>
    <property type="evidence" value="ECO:0000318"/>
    <property type="project" value="GO_Central"/>
</dbReference>
<keyword evidence="4 9" id="KW-0805">Transcription regulation</keyword>
<comment type="similarity">
    <text evidence="9">Belongs to the nuclear hormone receptor family.</text>
</comment>
<dbReference type="InParanoid" id="A0A7M7NAW7"/>
<keyword evidence="6 9" id="KW-0804">Transcription</keyword>
<sequence length="557" mass="60655">MSVPDSASADCPDLICVVCGDKANGMHYRALTCEGCKTFFRRNARHRDTLKCEMMNDGGCEMDMYTRRHCAACRMQKCISVGMQPDRLWDRTRLKTRKPITKKVKVKTETVEKPSVVPPEESPAKAVDLLPELTIHHQEIARLIAVAYRSAKEALPQPPPNLIPEPESPVPTTLDGPENSRFQPSTSMNTASDTYPSSSALHTKGSTCQKTPLSSESPASQVTSPKCKVPQTSPSAQPCSSTLPSRTIDPVLSSDLSSTSSPPRQSTTSIEAVSSAGKQLSPPTPRPVGSKCECGCIIHNKPTPESEPVPVVEVSSSSVTSKLSVKTLPKEVPSEDQPSTSAVQKAHSEGQRSLLAGGMTGRGIVPQIMEIVVLLLKHMINFAKQLPGFQTLSSDDQATLIKGALVEYMILTSCPLYDIEKGQFNSEIWPTLSIDPDQVESAGFITVMGSVMSFAVKMQKLSLKEEELALLFALAIISPDRRDLEDALKVEELQQPLVDALQTCVQVNHPNKTGHFAKIIMLLTEVRDATEAYMDDLMTIQLSGSRLNPLLEELFSD</sequence>
<reference evidence="13" key="2">
    <citation type="submission" date="2021-01" db="UniProtKB">
        <authorList>
            <consortium name="EnsemblMetazoa"/>
        </authorList>
    </citation>
    <scope>IDENTIFICATION</scope>
</reference>
<dbReference type="GO" id="GO:0045944">
    <property type="term" value="P:positive regulation of transcription by RNA polymerase II"/>
    <property type="evidence" value="ECO:0000318"/>
    <property type="project" value="GO_Central"/>
</dbReference>
<dbReference type="GO" id="GO:0042632">
    <property type="term" value="P:cholesterol homeostasis"/>
    <property type="evidence" value="ECO:0000318"/>
    <property type="project" value="GO_Central"/>
</dbReference>
<evidence type="ECO:0000256" key="3">
    <source>
        <dbReference type="ARBA" id="ARBA00022833"/>
    </source>
</evidence>
<dbReference type="PANTHER" id="PTHR24082">
    <property type="entry name" value="NUCLEAR HORMONE RECEPTOR"/>
    <property type="match status" value="1"/>
</dbReference>
<keyword evidence="7 9" id="KW-0675">Receptor</keyword>
<evidence type="ECO:0000256" key="4">
    <source>
        <dbReference type="ARBA" id="ARBA00023015"/>
    </source>
</evidence>
<accession>A0A7M7NAW7</accession>
<dbReference type="Pfam" id="PF00105">
    <property type="entry name" value="zf-C4"/>
    <property type="match status" value="1"/>
</dbReference>
<keyword evidence="5 9" id="KW-0238">DNA-binding</keyword>
<feature type="compositionally biased region" description="Pro residues" evidence="10">
    <location>
        <begin position="156"/>
        <end position="169"/>
    </location>
</feature>
<dbReference type="SMART" id="SM00399">
    <property type="entry name" value="ZnF_C4"/>
    <property type="match status" value="1"/>
</dbReference>
<evidence type="ECO:0000256" key="8">
    <source>
        <dbReference type="ARBA" id="ARBA00023242"/>
    </source>
</evidence>
<dbReference type="GO" id="GO:0008270">
    <property type="term" value="F:zinc ion binding"/>
    <property type="evidence" value="ECO:0007669"/>
    <property type="project" value="UniProtKB-KW"/>
</dbReference>
<dbReference type="GO" id="GO:0000978">
    <property type="term" value="F:RNA polymerase II cis-regulatory region sequence-specific DNA binding"/>
    <property type="evidence" value="ECO:0000318"/>
    <property type="project" value="GO_Central"/>
</dbReference>
<dbReference type="EnsemblMetazoa" id="XM_030977784">
    <property type="protein sequence ID" value="XP_030833644"/>
    <property type="gene ID" value="LOC581266"/>
</dbReference>
<evidence type="ECO:0000256" key="2">
    <source>
        <dbReference type="ARBA" id="ARBA00022771"/>
    </source>
</evidence>
<dbReference type="SUPFAM" id="SSF48508">
    <property type="entry name" value="Nuclear receptor ligand-binding domain"/>
    <property type="match status" value="1"/>
</dbReference>
<dbReference type="GO" id="GO:0030522">
    <property type="term" value="P:intracellular receptor signaling pathway"/>
    <property type="evidence" value="ECO:0000318"/>
    <property type="project" value="GO_Central"/>
</dbReference>
<dbReference type="SUPFAM" id="SSF57716">
    <property type="entry name" value="Glucocorticoid receptor-like (DNA-binding domain)"/>
    <property type="match status" value="1"/>
</dbReference>
<dbReference type="GeneID" id="581266"/>
<evidence type="ECO:0000313" key="13">
    <source>
        <dbReference type="EnsemblMetazoa" id="XP_030833644"/>
    </source>
</evidence>
<evidence type="ECO:0000259" key="12">
    <source>
        <dbReference type="PROSITE" id="PS51843"/>
    </source>
</evidence>
<dbReference type="InterPro" id="IPR050234">
    <property type="entry name" value="Nuclear_hormone_rcpt_NR1"/>
</dbReference>
<feature type="compositionally biased region" description="Low complexity" evidence="10">
    <location>
        <begin position="252"/>
        <end position="269"/>
    </location>
</feature>
<dbReference type="PRINTS" id="PR00047">
    <property type="entry name" value="STROIDFINGER"/>
</dbReference>
<dbReference type="Gene3D" id="3.30.50.10">
    <property type="entry name" value="Erythroid Transcription Factor GATA-1, subunit A"/>
    <property type="match status" value="1"/>
</dbReference>
<name>A0A7M7NAW7_STRPU</name>
<dbReference type="GO" id="GO:0030154">
    <property type="term" value="P:cell differentiation"/>
    <property type="evidence" value="ECO:0000318"/>
    <property type="project" value="GO_Central"/>
</dbReference>
<protein>
    <submittedName>
        <fullName evidence="13">Uncharacterized protein</fullName>
    </submittedName>
</protein>
<feature type="region of interest" description="Disordered" evidence="10">
    <location>
        <begin position="325"/>
        <end position="348"/>
    </location>
</feature>
<evidence type="ECO:0000313" key="14">
    <source>
        <dbReference type="Proteomes" id="UP000007110"/>
    </source>
</evidence>
<dbReference type="CDD" id="cd06929">
    <property type="entry name" value="NR_LBD_F1"/>
    <property type="match status" value="1"/>
</dbReference>
<dbReference type="OMA" id="LTWEDQA"/>
<dbReference type="GO" id="GO:0005634">
    <property type="term" value="C:nucleus"/>
    <property type="evidence" value="ECO:0000318"/>
    <property type="project" value="GO_Central"/>
</dbReference>
<dbReference type="InterPro" id="IPR013088">
    <property type="entry name" value="Znf_NHR/GATA"/>
</dbReference>
<organism evidence="13 14">
    <name type="scientific">Strongylocentrotus purpuratus</name>
    <name type="common">Purple sea urchin</name>
    <dbReference type="NCBI Taxonomy" id="7668"/>
    <lineage>
        <taxon>Eukaryota</taxon>
        <taxon>Metazoa</taxon>
        <taxon>Echinodermata</taxon>
        <taxon>Eleutherozoa</taxon>
        <taxon>Echinozoa</taxon>
        <taxon>Echinoidea</taxon>
        <taxon>Euechinoidea</taxon>
        <taxon>Echinacea</taxon>
        <taxon>Camarodonta</taxon>
        <taxon>Echinidea</taxon>
        <taxon>Strongylocentrotidae</taxon>
        <taxon>Strongylocentrotus</taxon>
    </lineage>
</organism>
<dbReference type="InterPro" id="IPR000536">
    <property type="entry name" value="Nucl_hrmn_rcpt_lig-bd"/>
</dbReference>
<dbReference type="KEGG" id="spu:581266"/>
<dbReference type="GO" id="GO:0090575">
    <property type="term" value="C:RNA polymerase II transcription regulator complex"/>
    <property type="evidence" value="ECO:0000318"/>
    <property type="project" value="GO_Central"/>
</dbReference>
<dbReference type="CDD" id="cd06916">
    <property type="entry name" value="NR_DBD_like"/>
    <property type="match status" value="1"/>
</dbReference>
<keyword evidence="3 9" id="KW-0862">Zinc</keyword>
<evidence type="ECO:0000256" key="1">
    <source>
        <dbReference type="ARBA" id="ARBA00022723"/>
    </source>
</evidence>
<dbReference type="Gene3D" id="1.10.565.10">
    <property type="entry name" value="Retinoid X Receptor"/>
    <property type="match status" value="1"/>
</dbReference>
<dbReference type="AlphaFoldDB" id="A0A7M7NAW7"/>
<dbReference type="GO" id="GO:0000122">
    <property type="term" value="P:negative regulation of transcription by RNA polymerase II"/>
    <property type="evidence" value="ECO:0000318"/>
    <property type="project" value="GO_Central"/>
</dbReference>
<dbReference type="SMART" id="SM00430">
    <property type="entry name" value="HOLI"/>
    <property type="match status" value="1"/>
</dbReference>
<comment type="subcellular location">
    <subcellularLocation>
        <location evidence="9">Nucleus</location>
    </subcellularLocation>
</comment>
<dbReference type="PANTHER" id="PTHR24082:SF507">
    <property type="entry name" value="BILE ACID RECEPTOR-RELATED"/>
    <property type="match status" value="1"/>
</dbReference>
<dbReference type="PROSITE" id="PS51843">
    <property type="entry name" value="NR_LBD"/>
    <property type="match status" value="1"/>
</dbReference>